<dbReference type="FunFam" id="3.90.1280.20:FF:000004">
    <property type="entry name" value="Chloride channel protein"/>
    <property type="match status" value="1"/>
</dbReference>
<evidence type="ECO:0000256" key="6">
    <source>
        <dbReference type="ARBA" id="ARBA00023136"/>
    </source>
</evidence>
<evidence type="ECO:0000256" key="4">
    <source>
        <dbReference type="ARBA" id="ARBA00022989"/>
    </source>
</evidence>
<evidence type="ECO:0000256" key="2">
    <source>
        <dbReference type="ARBA" id="ARBA00022448"/>
    </source>
</evidence>
<dbReference type="RefSeq" id="XP_020121284.1">
    <property type="nucleotide sequence ID" value="XM_020265855.1"/>
</dbReference>
<dbReference type="SMART" id="SM00116">
    <property type="entry name" value="CBS"/>
    <property type="match status" value="2"/>
</dbReference>
<dbReference type="FunFam" id="3.10.580.20:FF:000002">
    <property type="entry name" value="Chloride channel protein"/>
    <property type="match status" value="1"/>
</dbReference>
<keyword evidence="13" id="KW-1185">Reference proteome</keyword>
<comment type="subcellular location">
    <subcellularLocation>
        <location evidence="1 9">Membrane</location>
        <topology evidence="1 9">Multi-pass membrane protein</topology>
    </subcellularLocation>
</comment>
<dbReference type="Proteomes" id="UP000214365">
    <property type="component" value="Unassembled WGS sequence"/>
</dbReference>
<evidence type="ECO:0000256" key="9">
    <source>
        <dbReference type="RuleBase" id="RU361221"/>
    </source>
</evidence>
<dbReference type="PANTHER" id="PTHR45711">
    <property type="entry name" value="CHLORIDE CHANNEL PROTEIN"/>
    <property type="match status" value="1"/>
</dbReference>
<dbReference type="GO" id="GO:0005886">
    <property type="term" value="C:plasma membrane"/>
    <property type="evidence" value="ECO:0007669"/>
    <property type="project" value="TreeGrafter"/>
</dbReference>
<name>A0A225ANW2_TALAT</name>
<feature type="transmembrane region" description="Helical" evidence="9">
    <location>
        <begin position="523"/>
        <end position="546"/>
    </location>
</feature>
<dbReference type="Gene3D" id="3.10.580.20">
    <property type="match status" value="1"/>
</dbReference>
<dbReference type="InterPro" id="IPR000644">
    <property type="entry name" value="CBS_dom"/>
</dbReference>
<feature type="domain" description="CBS" evidence="11">
    <location>
        <begin position="588"/>
        <end position="647"/>
    </location>
</feature>
<keyword evidence="6 9" id="KW-0472">Membrane</keyword>
<keyword evidence="8" id="KW-0129">CBS domain</keyword>
<dbReference type="CDD" id="cd03684">
    <property type="entry name" value="ClC_3_like"/>
    <property type="match status" value="1"/>
</dbReference>
<feature type="transmembrane region" description="Helical" evidence="9">
    <location>
        <begin position="299"/>
        <end position="319"/>
    </location>
</feature>
<dbReference type="EMBL" id="LFMY01000004">
    <property type="protein sequence ID" value="OKL61163.1"/>
    <property type="molecule type" value="Genomic_DNA"/>
</dbReference>
<evidence type="ECO:0000256" key="1">
    <source>
        <dbReference type="ARBA" id="ARBA00004141"/>
    </source>
</evidence>
<feature type="compositionally biased region" description="Acidic residues" evidence="10">
    <location>
        <begin position="847"/>
        <end position="860"/>
    </location>
</feature>
<dbReference type="Pfam" id="PF00571">
    <property type="entry name" value="CBS"/>
    <property type="match status" value="2"/>
</dbReference>
<feature type="transmembrane region" description="Helical" evidence="9">
    <location>
        <begin position="112"/>
        <end position="133"/>
    </location>
</feature>
<dbReference type="GeneID" id="31003298"/>
<dbReference type="SUPFAM" id="SSF54631">
    <property type="entry name" value="CBS-domain pair"/>
    <property type="match status" value="1"/>
</dbReference>
<reference evidence="12 13" key="1">
    <citation type="submission" date="2015-06" db="EMBL/GenBank/DDBJ databases">
        <title>Talaromyces atroroseus IBT 11181 draft genome.</title>
        <authorList>
            <person name="Rasmussen K.B."/>
            <person name="Rasmussen S."/>
            <person name="Petersen B."/>
            <person name="Sicheritz-Ponten T."/>
            <person name="Mortensen U.H."/>
            <person name="Thrane U."/>
        </authorList>
    </citation>
    <scope>NUCLEOTIDE SEQUENCE [LARGE SCALE GENOMIC DNA]</scope>
    <source>
        <strain evidence="12 13">IBT 11181</strain>
    </source>
</reference>
<feature type="transmembrane region" description="Helical" evidence="9">
    <location>
        <begin position="340"/>
        <end position="360"/>
    </location>
</feature>
<dbReference type="FunFam" id="1.10.3080.10:FF:000011">
    <property type="entry name" value="Chloride channel protein"/>
    <property type="match status" value="1"/>
</dbReference>
<dbReference type="CDD" id="cd04591">
    <property type="entry name" value="CBS_pair_voltage-gated_CLC_euk_bac"/>
    <property type="match status" value="1"/>
</dbReference>
<dbReference type="SUPFAM" id="SSF81340">
    <property type="entry name" value="Clc chloride channel"/>
    <property type="match status" value="1"/>
</dbReference>
<evidence type="ECO:0000256" key="5">
    <source>
        <dbReference type="ARBA" id="ARBA00023065"/>
    </source>
</evidence>
<feature type="compositionally biased region" description="Basic and acidic residues" evidence="10">
    <location>
        <begin position="821"/>
        <end position="831"/>
    </location>
</feature>
<protein>
    <recommendedName>
        <fullName evidence="9">Chloride channel protein</fullName>
    </recommendedName>
</protein>
<dbReference type="PROSITE" id="PS51371">
    <property type="entry name" value="CBS"/>
    <property type="match status" value="2"/>
</dbReference>
<dbReference type="InterPro" id="IPR014743">
    <property type="entry name" value="Cl-channel_core"/>
</dbReference>
<comment type="caution">
    <text evidence="12">The sequence shown here is derived from an EMBL/GenBank/DDBJ whole genome shotgun (WGS) entry which is preliminary data.</text>
</comment>
<feature type="transmembrane region" description="Helical" evidence="9">
    <location>
        <begin position="455"/>
        <end position="476"/>
    </location>
</feature>
<dbReference type="PRINTS" id="PR00762">
    <property type="entry name" value="CLCHANNEL"/>
</dbReference>
<keyword evidence="4 9" id="KW-1133">Transmembrane helix</keyword>
<dbReference type="STRING" id="1441469.A0A225ANW2"/>
<sequence length="860" mass="94729">MTITRASSSSARPHAFLSPIDGPVRRLSGFSVSDQSDNGVGNGGADPHPAVAEEINEIKRYEDFSTIDWVQDAIQEQSRRRARRREGHGFWDQEGTFGWRRKLWESYDAGQAWLVVTLVGAAIGLNAAFLNIVTEWLSDIKLGYCTTAFYLNEQFCCWGAEDVYFLFAILFAFTSAFLVKSFSPYAAGSGISEIKCIIAGFVMKGFLGATTLFIKSIGLPLSIASGLSVGKEGPSVHYAVCTGNVISRFFNKYRLNAAKTREILTASAGTGVAVAFGSPIGGVLFSLEEMSTYFPLKTLWRSYFCALIATGVLAAMNPFRTGQLVMFQVKYDRTWHFFELIFFVILGVFGGLYGALVIKWNLRVAAFRKKYLGPYPVTESVVLAGLTALLCYPNIFLRINMTQMMEVLFRECEGDNNYEGICDTQNRWPMVFSLLIATILRVLLVIISYGCKVPAGIFVPSMAIGASFGRMVGILVQALHESFPDSNFFAACEPDVPCITPGTYAFLGAAAALSGIMHLTVSVVVIMFEITGALVYILPTMIVVGVTKAVSERFGNGGIADRMIWFNGFPFLDNKEDHVFNVPVSRVMTSSPLYLPASDLTVREAEHLLNNNKFQGFPIVEDRASKVLVGYIGRTELRYAIEKARRVQPLAPNAKCIFTHEAAAATTRIQSLRSTSTTHLQGAPQTFDELENTTGASTVDFTPYVHHTPISVHPRLPLETVMELFKKMGPRVILVEQRGRLMGLVTVKDCLKYQFKVEAQENATIAANGSSPTWSTTNGNGENQGSVATLEEKVWSFLQKLGKPLRLLGDRSIRLEESSARLAHQRNDHAVDNSTGGSHQSGIPQGTEEDDMVELEDQER</sequence>
<dbReference type="GO" id="GO:0000324">
    <property type="term" value="C:fungal-type vacuole"/>
    <property type="evidence" value="ECO:0007669"/>
    <property type="project" value="TreeGrafter"/>
</dbReference>
<feature type="transmembrane region" description="Helical" evidence="9">
    <location>
        <begin position="194"/>
        <end position="214"/>
    </location>
</feature>
<keyword evidence="5 9" id="KW-0406">Ion transport</keyword>
<dbReference type="GO" id="GO:0006878">
    <property type="term" value="P:intracellular copper ion homeostasis"/>
    <property type="evidence" value="ECO:0007669"/>
    <property type="project" value="TreeGrafter"/>
</dbReference>
<feature type="transmembrane region" description="Helical" evidence="9">
    <location>
        <begin position="380"/>
        <end position="397"/>
    </location>
</feature>
<dbReference type="InterPro" id="IPR001807">
    <property type="entry name" value="ClC"/>
</dbReference>
<evidence type="ECO:0000256" key="3">
    <source>
        <dbReference type="ARBA" id="ARBA00022692"/>
    </source>
</evidence>
<evidence type="ECO:0000256" key="8">
    <source>
        <dbReference type="PROSITE-ProRule" id="PRU00703"/>
    </source>
</evidence>
<dbReference type="GO" id="GO:0005794">
    <property type="term" value="C:Golgi apparatus"/>
    <property type="evidence" value="ECO:0007669"/>
    <property type="project" value="TreeGrafter"/>
</dbReference>
<dbReference type="GO" id="GO:0006879">
    <property type="term" value="P:intracellular iron ion homeostasis"/>
    <property type="evidence" value="ECO:0007669"/>
    <property type="project" value="TreeGrafter"/>
</dbReference>
<dbReference type="InterPro" id="IPR046342">
    <property type="entry name" value="CBS_dom_sf"/>
</dbReference>
<feature type="compositionally biased region" description="Polar residues" evidence="10">
    <location>
        <begin position="832"/>
        <end position="844"/>
    </location>
</feature>
<dbReference type="AlphaFoldDB" id="A0A225ANW2"/>
<feature type="transmembrane region" description="Helical" evidence="9">
    <location>
        <begin position="431"/>
        <end position="449"/>
    </location>
</feature>
<dbReference type="PANTHER" id="PTHR45711:SF9">
    <property type="entry name" value="ANION_PROTON EXCHANGE TRANSPORTER GEF1"/>
    <property type="match status" value="1"/>
</dbReference>
<dbReference type="OrthoDB" id="44789at2759"/>
<feature type="transmembrane region" description="Helical" evidence="9">
    <location>
        <begin position="496"/>
        <end position="517"/>
    </location>
</feature>
<accession>A0A225ANW2</accession>
<comment type="similarity">
    <text evidence="9">Belongs to the chloride channel (TC 2.A.49) family.</text>
</comment>
<dbReference type="Gene3D" id="3.90.1280.20">
    <property type="match status" value="1"/>
</dbReference>
<evidence type="ECO:0000313" key="12">
    <source>
        <dbReference type="EMBL" id="OKL61163.1"/>
    </source>
</evidence>
<feature type="region of interest" description="Disordered" evidence="10">
    <location>
        <begin position="821"/>
        <end position="860"/>
    </location>
</feature>
<evidence type="ECO:0000256" key="10">
    <source>
        <dbReference type="SAM" id="MobiDB-lite"/>
    </source>
</evidence>
<evidence type="ECO:0000313" key="13">
    <source>
        <dbReference type="Proteomes" id="UP000214365"/>
    </source>
</evidence>
<keyword evidence="3 9" id="KW-0812">Transmembrane</keyword>
<gene>
    <name evidence="12" type="ORF">UA08_03543</name>
</gene>
<dbReference type="Pfam" id="PF00654">
    <property type="entry name" value="Voltage_CLC"/>
    <property type="match status" value="1"/>
</dbReference>
<dbReference type="Gene3D" id="1.10.3080.10">
    <property type="entry name" value="Clc chloride channel"/>
    <property type="match status" value="1"/>
</dbReference>
<keyword evidence="2 9" id="KW-0813">Transport</keyword>
<organism evidence="12 13">
    <name type="scientific">Talaromyces atroroseus</name>
    <dbReference type="NCBI Taxonomy" id="1441469"/>
    <lineage>
        <taxon>Eukaryota</taxon>
        <taxon>Fungi</taxon>
        <taxon>Dikarya</taxon>
        <taxon>Ascomycota</taxon>
        <taxon>Pezizomycotina</taxon>
        <taxon>Eurotiomycetes</taxon>
        <taxon>Eurotiomycetidae</taxon>
        <taxon>Eurotiales</taxon>
        <taxon>Trichocomaceae</taxon>
        <taxon>Talaromyces</taxon>
        <taxon>Talaromyces sect. Trachyspermi</taxon>
    </lineage>
</organism>
<proteinExistence type="inferred from homology"/>
<dbReference type="GO" id="GO:0005247">
    <property type="term" value="F:voltage-gated chloride channel activity"/>
    <property type="evidence" value="ECO:0007669"/>
    <property type="project" value="TreeGrafter"/>
</dbReference>
<keyword evidence="7 9" id="KW-0868">Chloride</keyword>
<dbReference type="GO" id="GO:0005783">
    <property type="term" value="C:endoplasmic reticulum"/>
    <property type="evidence" value="ECO:0007669"/>
    <property type="project" value="TreeGrafter"/>
</dbReference>
<feature type="transmembrane region" description="Helical" evidence="9">
    <location>
        <begin position="163"/>
        <end position="182"/>
    </location>
</feature>
<evidence type="ECO:0000256" key="7">
    <source>
        <dbReference type="ARBA" id="ARBA00023214"/>
    </source>
</evidence>
<dbReference type="GO" id="GO:0005769">
    <property type="term" value="C:early endosome"/>
    <property type="evidence" value="ECO:0007669"/>
    <property type="project" value="TreeGrafter"/>
</dbReference>
<feature type="transmembrane region" description="Helical" evidence="9">
    <location>
        <begin position="263"/>
        <end position="287"/>
    </location>
</feature>
<feature type="domain" description="CBS" evidence="11">
    <location>
        <begin position="701"/>
        <end position="764"/>
    </location>
</feature>
<evidence type="ECO:0000259" key="11">
    <source>
        <dbReference type="PROSITE" id="PS51371"/>
    </source>
</evidence>